<proteinExistence type="predicted"/>
<feature type="signal peptide" evidence="1">
    <location>
        <begin position="1"/>
        <end position="17"/>
    </location>
</feature>
<accession>A0ABV7QMK5</accession>
<comment type="caution">
    <text evidence="2">The sequence shown here is derived from an EMBL/GenBank/DDBJ whole genome shotgun (WGS) entry which is preliminary data.</text>
</comment>
<sequence>MFYLVVAAAASAATAAARPMWCLFRLSACVLVRLVEQKRAVRLAEAVLESGRDDGDWQVRAGGLDVSIRRRDQDEVGGE</sequence>
<gene>
    <name evidence="2" type="ORF">ACFORO_23380</name>
</gene>
<keyword evidence="3" id="KW-1185">Reference proteome</keyword>
<keyword evidence="1" id="KW-0732">Signal</keyword>
<dbReference type="RefSeq" id="WP_377868731.1">
    <property type="nucleotide sequence ID" value="NZ_JBHMAY010000008.1"/>
</dbReference>
<protein>
    <recommendedName>
        <fullName evidence="4">Secreted protein</fullName>
    </recommendedName>
</protein>
<organism evidence="2 3">
    <name type="scientific">Amycolatopsis halotolerans</name>
    <dbReference type="NCBI Taxonomy" id="330083"/>
    <lineage>
        <taxon>Bacteria</taxon>
        <taxon>Bacillati</taxon>
        <taxon>Actinomycetota</taxon>
        <taxon>Actinomycetes</taxon>
        <taxon>Pseudonocardiales</taxon>
        <taxon>Pseudonocardiaceae</taxon>
        <taxon>Amycolatopsis</taxon>
    </lineage>
</organism>
<name>A0ABV7QMK5_9PSEU</name>
<evidence type="ECO:0000313" key="2">
    <source>
        <dbReference type="EMBL" id="MFC3513130.1"/>
    </source>
</evidence>
<dbReference type="Proteomes" id="UP001595764">
    <property type="component" value="Unassembled WGS sequence"/>
</dbReference>
<evidence type="ECO:0008006" key="4">
    <source>
        <dbReference type="Google" id="ProtNLM"/>
    </source>
</evidence>
<reference evidence="3" key="1">
    <citation type="journal article" date="2019" name="Int. J. Syst. Evol. Microbiol.">
        <title>The Global Catalogue of Microorganisms (GCM) 10K type strain sequencing project: providing services to taxonomists for standard genome sequencing and annotation.</title>
        <authorList>
            <consortium name="The Broad Institute Genomics Platform"/>
            <consortium name="The Broad Institute Genome Sequencing Center for Infectious Disease"/>
            <person name="Wu L."/>
            <person name="Ma J."/>
        </authorList>
    </citation>
    <scope>NUCLEOTIDE SEQUENCE [LARGE SCALE GENOMIC DNA]</scope>
    <source>
        <strain evidence="3">CGMCC 4.7682</strain>
    </source>
</reference>
<evidence type="ECO:0000313" key="3">
    <source>
        <dbReference type="Proteomes" id="UP001595764"/>
    </source>
</evidence>
<feature type="chain" id="PRO_5047067035" description="Secreted protein" evidence="1">
    <location>
        <begin position="18"/>
        <end position="79"/>
    </location>
</feature>
<dbReference type="EMBL" id="JBHRWI010000027">
    <property type="protein sequence ID" value="MFC3513130.1"/>
    <property type="molecule type" value="Genomic_DNA"/>
</dbReference>
<evidence type="ECO:0000256" key="1">
    <source>
        <dbReference type="SAM" id="SignalP"/>
    </source>
</evidence>